<keyword evidence="2" id="KW-0238">DNA-binding</keyword>
<keyword evidence="1" id="KW-0805">Transcription regulation</keyword>
<dbReference type="PANTHER" id="PTHR30136:SF24">
    <property type="entry name" value="HTH-TYPE TRANSCRIPTIONAL REPRESSOR ALLR"/>
    <property type="match status" value="1"/>
</dbReference>
<dbReference type="EMBL" id="UWPJ01000005">
    <property type="protein sequence ID" value="VCU68380.1"/>
    <property type="molecule type" value="Genomic_DNA"/>
</dbReference>
<dbReference type="RefSeq" id="WP_160142105.1">
    <property type="nucleotide sequence ID" value="NZ_UWPJ01000005.1"/>
</dbReference>
<dbReference type="SMART" id="SM00346">
    <property type="entry name" value="HTH_ICLR"/>
    <property type="match status" value="1"/>
</dbReference>
<gene>
    <name evidence="6" type="primary">kipR_1</name>
    <name evidence="6" type="ORF">PIGHUM_00431</name>
</gene>
<dbReference type="InterPro" id="IPR029016">
    <property type="entry name" value="GAF-like_dom_sf"/>
</dbReference>
<accession>A0A3P4AY79</accession>
<protein>
    <submittedName>
        <fullName evidence="6">HTH-type transcriptional regulator KipR</fullName>
    </submittedName>
</protein>
<feature type="domain" description="HTH iclR-type" evidence="4">
    <location>
        <begin position="1"/>
        <end position="56"/>
    </location>
</feature>
<dbReference type="InterPro" id="IPR005471">
    <property type="entry name" value="Tscrpt_reg_IclR_N"/>
</dbReference>
<evidence type="ECO:0000256" key="2">
    <source>
        <dbReference type="ARBA" id="ARBA00023125"/>
    </source>
</evidence>
<dbReference type="AlphaFoldDB" id="A0A3P4AY79"/>
<dbReference type="PROSITE" id="PS51077">
    <property type="entry name" value="HTH_ICLR"/>
    <property type="match status" value="1"/>
</dbReference>
<dbReference type="InterPro" id="IPR014757">
    <property type="entry name" value="Tscrpt_reg_IclR_C"/>
</dbReference>
<dbReference type="OrthoDB" id="6687062at2"/>
<dbReference type="Gene3D" id="3.30.450.40">
    <property type="match status" value="1"/>
</dbReference>
<evidence type="ECO:0000259" key="4">
    <source>
        <dbReference type="PROSITE" id="PS51077"/>
    </source>
</evidence>
<dbReference type="GO" id="GO:0045892">
    <property type="term" value="P:negative regulation of DNA-templated transcription"/>
    <property type="evidence" value="ECO:0007669"/>
    <property type="project" value="TreeGrafter"/>
</dbReference>
<dbReference type="InterPro" id="IPR050707">
    <property type="entry name" value="HTH_MetabolicPath_Reg"/>
</dbReference>
<keyword evidence="7" id="KW-1185">Reference proteome</keyword>
<dbReference type="Pfam" id="PF09339">
    <property type="entry name" value="HTH_IclR"/>
    <property type="match status" value="1"/>
</dbReference>
<organism evidence="6 7">
    <name type="scientific">Pigmentiphaga humi</name>
    <dbReference type="NCBI Taxonomy" id="2478468"/>
    <lineage>
        <taxon>Bacteria</taxon>
        <taxon>Pseudomonadati</taxon>
        <taxon>Pseudomonadota</taxon>
        <taxon>Betaproteobacteria</taxon>
        <taxon>Burkholderiales</taxon>
        <taxon>Alcaligenaceae</taxon>
        <taxon>Pigmentiphaga</taxon>
    </lineage>
</organism>
<proteinExistence type="predicted"/>
<dbReference type="InterPro" id="IPR036390">
    <property type="entry name" value="WH_DNA-bd_sf"/>
</dbReference>
<dbReference type="GO" id="GO:0003677">
    <property type="term" value="F:DNA binding"/>
    <property type="evidence" value="ECO:0007669"/>
    <property type="project" value="UniProtKB-KW"/>
</dbReference>
<dbReference type="SUPFAM" id="SSF46785">
    <property type="entry name" value="Winged helix' DNA-binding domain"/>
    <property type="match status" value="1"/>
</dbReference>
<feature type="domain" description="IclR-ED" evidence="5">
    <location>
        <begin position="57"/>
        <end position="239"/>
    </location>
</feature>
<name>A0A3P4AY79_9BURK</name>
<dbReference type="Proteomes" id="UP000277294">
    <property type="component" value="Unassembled WGS sequence"/>
</dbReference>
<dbReference type="Gene3D" id="1.10.10.10">
    <property type="entry name" value="Winged helix-like DNA-binding domain superfamily/Winged helix DNA-binding domain"/>
    <property type="match status" value="1"/>
</dbReference>
<evidence type="ECO:0000256" key="3">
    <source>
        <dbReference type="ARBA" id="ARBA00023163"/>
    </source>
</evidence>
<dbReference type="Pfam" id="PF01614">
    <property type="entry name" value="IclR_C"/>
    <property type="match status" value="1"/>
</dbReference>
<keyword evidence="3" id="KW-0804">Transcription</keyword>
<evidence type="ECO:0000313" key="6">
    <source>
        <dbReference type="EMBL" id="VCU68380.1"/>
    </source>
</evidence>
<dbReference type="SUPFAM" id="SSF55781">
    <property type="entry name" value="GAF domain-like"/>
    <property type="match status" value="1"/>
</dbReference>
<sequence>MLALLDVFTPEEAVWSIEELIELTGTSPSTTYRYLKSLHRAGLLSRVGNGSYTLGPRILELDLTTRLTDPVFLAGNTVIDDLSARTQQSALLCILFSNTVMCVGTAYTADASPDLFRRGQRRPLFQGAAAKAILAWLPPHQLRSLFAKHADQIRAAGLGRDWTEFRQTLRGIREAGYSSSWGEFTPGVSSIAAPIFNGETNVLGSLALARRGRADPASMDQSVEQLKEAAQTISRTIASLSSAPAYPARGLSA</sequence>
<evidence type="ECO:0000313" key="7">
    <source>
        <dbReference type="Proteomes" id="UP000277294"/>
    </source>
</evidence>
<evidence type="ECO:0000256" key="1">
    <source>
        <dbReference type="ARBA" id="ARBA00023015"/>
    </source>
</evidence>
<dbReference type="GO" id="GO:0003700">
    <property type="term" value="F:DNA-binding transcription factor activity"/>
    <property type="evidence" value="ECO:0007669"/>
    <property type="project" value="TreeGrafter"/>
</dbReference>
<evidence type="ECO:0000259" key="5">
    <source>
        <dbReference type="PROSITE" id="PS51078"/>
    </source>
</evidence>
<dbReference type="PROSITE" id="PS51078">
    <property type="entry name" value="ICLR_ED"/>
    <property type="match status" value="1"/>
</dbReference>
<reference evidence="6 7" key="1">
    <citation type="submission" date="2018-10" db="EMBL/GenBank/DDBJ databases">
        <authorList>
            <person name="Criscuolo A."/>
        </authorList>
    </citation>
    <scope>NUCLEOTIDE SEQUENCE [LARGE SCALE GENOMIC DNA]</scope>
    <source>
        <strain evidence="6">DnA1</strain>
    </source>
</reference>
<dbReference type="PANTHER" id="PTHR30136">
    <property type="entry name" value="HELIX-TURN-HELIX TRANSCRIPTIONAL REGULATOR, ICLR FAMILY"/>
    <property type="match status" value="1"/>
</dbReference>
<dbReference type="InterPro" id="IPR036388">
    <property type="entry name" value="WH-like_DNA-bd_sf"/>
</dbReference>